<evidence type="ECO:0000259" key="10">
    <source>
        <dbReference type="Pfam" id="PF25183"/>
    </source>
</evidence>
<evidence type="ECO:0000256" key="4">
    <source>
        <dbReference type="ARBA" id="ARBA00022692"/>
    </source>
</evidence>
<dbReference type="Gene3D" id="2.60.40.1120">
    <property type="entry name" value="Carboxypeptidase-like, regulatory domain"/>
    <property type="match status" value="1"/>
</dbReference>
<organism evidence="11">
    <name type="scientific">Edaphobacter paludis</name>
    <dbReference type="NCBI Taxonomy" id="3035702"/>
    <lineage>
        <taxon>Bacteria</taxon>
        <taxon>Pseudomonadati</taxon>
        <taxon>Acidobacteriota</taxon>
        <taxon>Terriglobia</taxon>
        <taxon>Terriglobales</taxon>
        <taxon>Acidobacteriaceae</taxon>
        <taxon>Edaphobacter</taxon>
    </lineage>
</organism>
<dbReference type="PANTHER" id="PTHR30069">
    <property type="entry name" value="TONB-DEPENDENT OUTER MEMBRANE RECEPTOR"/>
    <property type="match status" value="1"/>
</dbReference>
<accession>A0AAU7CTZ8</accession>
<keyword evidence="3" id="KW-1134">Transmembrane beta strand</keyword>
<keyword evidence="6" id="KW-0472">Membrane</keyword>
<dbReference type="EMBL" id="CP121195">
    <property type="protein sequence ID" value="XBH15238.1"/>
    <property type="molecule type" value="Genomic_DNA"/>
</dbReference>
<evidence type="ECO:0000256" key="7">
    <source>
        <dbReference type="ARBA" id="ARBA00023237"/>
    </source>
</evidence>
<dbReference type="SUPFAM" id="SSF56935">
    <property type="entry name" value="Porins"/>
    <property type="match status" value="1"/>
</dbReference>
<dbReference type="KEGG" id="epl:P4G45_08285"/>
<dbReference type="Gene3D" id="2.170.130.10">
    <property type="entry name" value="TonB-dependent receptor, plug domain"/>
    <property type="match status" value="1"/>
</dbReference>
<keyword evidence="11" id="KW-0121">Carboxypeptidase</keyword>
<dbReference type="InterPro" id="IPR012910">
    <property type="entry name" value="Plug_dom"/>
</dbReference>
<feature type="chain" id="PRO_5043288366" evidence="8">
    <location>
        <begin position="42"/>
        <end position="1253"/>
    </location>
</feature>
<proteinExistence type="predicted"/>
<dbReference type="Pfam" id="PF13620">
    <property type="entry name" value="CarboxypepD_reg"/>
    <property type="match status" value="1"/>
</dbReference>
<evidence type="ECO:0000259" key="9">
    <source>
        <dbReference type="Pfam" id="PF07715"/>
    </source>
</evidence>
<protein>
    <submittedName>
        <fullName evidence="11">Carboxypeptidase regulatory-like domain-containing protein</fullName>
    </submittedName>
</protein>
<dbReference type="RefSeq" id="WP_348266009.1">
    <property type="nucleotide sequence ID" value="NZ_CP121194.1"/>
</dbReference>
<dbReference type="GO" id="GO:0015344">
    <property type="term" value="F:siderophore uptake transmembrane transporter activity"/>
    <property type="evidence" value="ECO:0007669"/>
    <property type="project" value="TreeGrafter"/>
</dbReference>
<dbReference type="InterPro" id="IPR057601">
    <property type="entry name" value="Oar-like_b-barrel"/>
</dbReference>
<keyword evidence="5 8" id="KW-0732">Signal</keyword>
<dbReference type="EMBL" id="CP121194">
    <property type="protein sequence ID" value="XBH08499.1"/>
    <property type="molecule type" value="Genomic_DNA"/>
</dbReference>
<name>A0AAU7CTZ8_9BACT</name>
<evidence type="ECO:0000256" key="3">
    <source>
        <dbReference type="ARBA" id="ARBA00022452"/>
    </source>
</evidence>
<dbReference type="GO" id="GO:0009279">
    <property type="term" value="C:cell outer membrane"/>
    <property type="evidence" value="ECO:0007669"/>
    <property type="project" value="UniProtKB-SubCell"/>
</dbReference>
<keyword evidence="11" id="KW-0378">Hydrolase</keyword>
<dbReference type="Pfam" id="PF07715">
    <property type="entry name" value="Plug"/>
    <property type="match status" value="1"/>
</dbReference>
<feature type="signal peptide" evidence="8">
    <location>
        <begin position="1"/>
        <end position="41"/>
    </location>
</feature>
<dbReference type="SUPFAM" id="SSF49464">
    <property type="entry name" value="Carboxypeptidase regulatory domain-like"/>
    <property type="match status" value="1"/>
</dbReference>
<dbReference type="InterPro" id="IPR039426">
    <property type="entry name" value="TonB-dep_rcpt-like"/>
</dbReference>
<evidence type="ECO:0000256" key="2">
    <source>
        <dbReference type="ARBA" id="ARBA00022448"/>
    </source>
</evidence>
<keyword evidence="2" id="KW-0813">Transport</keyword>
<dbReference type="InterPro" id="IPR037066">
    <property type="entry name" value="Plug_dom_sf"/>
</dbReference>
<keyword evidence="4" id="KW-0812">Transmembrane</keyword>
<feature type="domain" description="TonB-dependent receptor plug" evidence="9">
    <location>
        <begin position="149"/>
        <end position="264"/>
    </location>
</feature>
<keyword evidence="7" id="KW-0998">Cell outer membrane</keyword>
<evidence type="ECO:0000256" key="1">
    <source>
        <dbReference type="ARBA" id="ARBA00004571"/>
    </source>
</evidence>
<accession>A0AAU7DDN8</accession>
<dbReference type="GO" id="GO:0044718">
    <property type="term" value="P:siderophore transmembrane transport"/>
    <property type="evidence" value="ECO:0007669"/>
    <property type="project" value="TreeGrafter"/>
</dbReference>
<dbReference type="InterPro" id="IPR008969">
    <property type="entry name" value="CarboxyPept-like_regulatory"/>
</dbReference>
<reference evidence="11" key="1">
    <citation type="submission" date="2023-03" db="EMBL/GenBank/DDBJ databases">
        <title>Edaphobacter sp.</title>
        <authorList>
            <person name="Huber K.J."/>
            <person name="Papendorf J."/>
            <person name="Pilke C."/>
            <person name="Bunk B."/>
            <person name="Sproeer C."/>
            <person name="Pester M."/>
        </authorList>
    </citation>
    <scope>NUCLEOTIDE SEQUENCE</scope>
    <source>
        <strain evidence="11">DSM 109919</strain>
        <strain evidence="12">DSM 109920</strain>
    </source>
</reference>
<dbReference type="GO" id="GO:0004180">
    <property type="term" value="F:carboxypeptidase activity"/>
    <property type="evidence" value="ECO:0007669"/>
    <property type="project" value="UniProtKB-KW"/>
</dbReference>
<evidence type="ECO:0000313" key="12">
    <source>
        <dbReference type="EMBL" id="XBH15238.1"/>
    </source>
</evidence>
<evidence type="ECO:0000256" key="8">
    <source>
        <dbReference type="SAM" id="SignalP"/>
    </source>
</evidence>
<dbReference type="InterPro" id="IPR036942">
    <property type="entry name" value="Beta-barrel_TonB_sf"/>
</dbReference>
<gene>
    <name evidence="11" type="ORF">P4G45_08285</name>
    <name evidence="12" type="ORF">P8936_08750</name>
</gene>
<evidence type="ECO:0000256" key="5">
    <source>
        <dbReference type="ARBA" id="ARBA00022729"/>
    </source>
</evidence>
<keyword evidence="11" id="KW-0645">Protease</keyword>
<dbReference type="AlphaFoldDB" id="A0AAU7CTZ8"/>
<comment type="subcellular location">
    <subcellularLocation>
        <location evidence="1">Cell outer membrane</location>
        <topology evidence="1">Multi-pass membrane protein</topology>
    </subcellularLocation>
</comment>
<evidence type="ECO:0000256" key="6">
    <source>
        <dbReference type="ARBA" id="ARBA00023136"/>
    </source>
</evidence>
<dbReference type="PANTHER" id="PTHR30069:SF29">
    <property type="entry name" value="HEMOGLOBIN AND HEMOGLOBIN-HAPTOGLOBIN-BINDING PROTEIN 1-RELATED"/>
    <property type="match status" value="1"/>
</dbReference>
<sequence length="1253" mass="135320">MMKLELLSQASANSPKPCFVQRMTGILLFALLVLVASPALAQQLTGTLSGTVYDQTGAVIPGSSVVLKNQASGDQRTTTADSTGHFVITAVQPANYSITVSAKGFNSWKESGIVMNQGDSRNVPNIKLAVGSSTTEVVVSAADVVVPTDTAEISTSLNEKMINDFPLAGRDAGELIKVMPGMALNHGGSAGSSFNDKVVGSNNGPVGAYSSNGTQPNGTMAYMLDGANLVDPGNFGTQIANINPDMVSNIKVLMSNYGAEYAKGPVIFQAFSKSGGQQFHGEAYLYTHNSVLNSVDAYTKSQGGNNKAESYYYMGGNVGGPVLIPHLNFNRTRNKLFFWGGYEYMKQQPAGSIINYNVPNAAQLSGDFSNAGIPAAAISAWPNFYNQLSKNTPAGGTATSFPTSDIDPSISGILKLYPATNQTPSAANGYSNYHYVNTSPQNRWEATGKLDYAISDNTKLTGSYTRQKESDLAPISVWWAVPSTLPYPSPGASSTVTYVVLTNLTHVFNPTTTNETVFTWSHFVNPYKLANPSAVSRKTNNFNVPGLFGNTTDQIPNFLPDNCCNESLASINYYPMSPGSFGGVKQVPAIYDNLTKIFGNHSFKVGFYWDDSRNSQNSTAPDNGNYNFQTYGQNSTNNLVADMMLGRVYSYQQQNKDVPTNTHYHQVSVYAQDSWKASKRLTLNYGVRFDHIGQWTTIGAGPGFQVFNAADYYKNPLATNPGLLWHAIDPSIPTSGFQTPLFYLAPRIGLAYDVFGNGRTVVRGGFAVYRYQATSETASAQSGPLGSFEYTTPTPFTGYANVTSFTPPSSVSQNGSDIHAMQQGDTRAPFTNDWNLTISQALPWRSVLEASYVGNRSANEYMDGSNSNLFNLNNVAPGGLFQKDPVLGQYVSPNAPSCPGGGATDWSLYCQNDPAAYTATYTVNHYRPYQSYQNIYLLTHAPYSKYNSLQVSFQKQTGPVTFATNYTFSKVLGIRDGGSNNGPGNGSGVDPFVLRNNYGPLAYDHTHILNLTYNWTLPSIHGEGLGMHLLGGAVNGWQLSGYTAFQSGAPIQPSIGGGMQATYPGGLTVPTVQHPNLPDNSILMPNGLRATAVNPSVWFGSNAYNVLIPALTCDPLKGLKSGQRFNPNCFTTPAYGQQGPTNLPYMRNPNYWNSDLGIYKNFHFTEARYIQFRVSATNWLNHPNPQFGLANNSDISLNFTQTTNATCGGCVDSNGNPIKVTSLSPTNTNTQTTGTPRFKTGSRFVTLAAKFYF</sequence>
<dbReference type="Pfam" id="PF25183">
    <property type="entry name" value="OMP_b-brl_4"/>
    <property type="match status" value="1"/>
</dbReference>
<dbReference type="Gene3D" id="2.40.170.20">
    <property type="entry name" value="TonB-dependent receptor, beta-barrel domain"/>
    <property type="match status" value="1"/>
</dbReference>
<feature type="domain" description="TonB-dependent transporter Oar-like beta-barrel" evidence="10">
    <location>
        <begin position="272"/>
        <end position="1205"/>
    </location>
</feature>
<evidence type="ECO:0000313" key="11">
    <source>
        <dbReference type="EMBL" id="XBH08499.1"/>
    </source>
</evidence>